<evidence type="ECO:0000313" key="3">
    <source>
        <dbReference type="Proteomes" id="UP000268350"/>
    </source>
</evidence>
<organism evidence="2 3">
    <name type="scientific">Drosophila guanche</name>
    <name type="common">Fruit fly</name>
    <dbReference type="NCBI Taxonomy" id="7266"/>
    <lineage>
        <taxon>Eukaryota</taxon>
        <taxon>Metazoa</taxon>
        <taxon>Ecdysozoa</taxon>
        <taxon>Arthropoda</taxon>
        <taxon>Hexapoda</taxon>
        <taxon>Insecta</taxon>
        <taxon>Pterygota</taxon>
        <taxon>Neoptera</taxon>
        <taxon>Endopterygota</taxon>
        <taxon>Diptera</taxon>
        <taxon>Brachycera</taxon>
        <taxon>Muscomorpha</taxon>
        <taxon>Ephydroidea</taxon>
        <taxon>Drosophilidae</taxon>
        <taxon>Drosophila</taxon>
        <taxon>Sophophora</taxon>
    </lineage>
</organism>
<dbReference type="Proteomes" id="UP000268350">
    <property type="component" value="Unassembled WGS sequence"/>
</dbReference>
<keyword evidence="3" id="KW-1185">Reference proteome</keyword>
<evidence type="ECO:0000313" key="2">
    <source>
        <dbReference type="EMBL" id="SPP84576.1"/>
    </source>
</evidence>
<sequence>MTIHKIYSRAKPYRPIESNRNLPEHQSFTPSYEKDATSMSLLMSWHYGHQWLEESKLFRQKNMPVKERRFIDPGTKGWLQKRMTATTRRANNLDSNQKPRWA</sequence>
<accession>A0A3B0KFR3</accession>
<protein>
    <submittedName>
        <fullName evidence="2">Uncharacterized protein</fullName>
    </submittedName>
</protein>
<proteinExistence type="predicted"/>
<feature type="region of interest" description="Disordered" evidence="1">
    <location>
        <begin position="76"/>
        <end position="102"/>
    </location>
</feature>
<name>A0A3B0KFR3_DROGU</name>
<dbReference type="OrthoDB" id="7841982at2759"/>
<reference evidence="3" key="1">
    <citation type="submission" date="2018-01" db="EMBL/GenBank/DDBJ databases">
        <authorList>
            <person name="Alioto T."/>
            <person name="Alioto T."/>
        </authorList>
    </citation>
    <scope>NUCLEOTIDE SEQUENCE [LARGE SCALE GENOMIC DNA]</scope>
</reference>
<feature type="compositionally biased region" description="Polar residues" evidence="1">
    <location>
        <begin position="83"/>
        <end position="102"/>
    </location>
</feature>
<dbReference type="AlphaFoldDB" id="A0A3B0KFR3"/>
<gene>
    <name evidence="2" type="ORF">DGUA_6G017191</name>
</gene>
<dbReference type="OMA" id="LLLSWHY"/>
<dbReference type="EMBL" id="OUUW01000008">
    <property type="protein sequence ID" value="SPP84576.1"/>
    <property type="molecule type" value="Genomic_DNA"/>
</dbReference>
<evidence type="ECO:0000256" key="1">
    <source>
        <dbReference type="SAM" id="MobiDB-lite"/>
    </source>
</evidence>